<comment type="caution">
    <text evidence="2">The sequence shown here is derived from an EMBL/GenBank/DDBJ whole genome shotgun (WGS) entry which is preliminary data.</text>
</comment>
<evidence type="ECO:0000313" key="2">
    <source>
        <dbReference type="EMBL" id="MBA1157684.1"/>
    </source>
</evidence>
<evidence type="ECO:0000256" key="1">
    <source>
        <dbReference type="SAM" id="MobiDB-lite"/>
    </source>
</evidence>
<feature type="compositionally biased region" description="Low complexity" evidence="1">
    <location>
        <begin position="385"/>
        <end position="398"/>
    </location>
</feature>
<proteinExistence type="predicted"/>
<dbReference type="AlphaFoldDB" id="A0A838BPL6"/>
<feature type="region of interest" description="Disordered" evidence="1">
    <location>
        <begin position="355"/>
        <end position="398"/>
    </location>
</feature>
<feature type="region of interest" description="Disordered" evidence="1">
    <location>
        <begin position="113"/>
        <end position="143"/>
    </location>
</feature>
<reference evidence="2 3" key="1">
    <citation type="submission" date="2020-07" db="EMBL/GenBank/DDBJ databases">
        <title>Draft genome and description of Microvirga mediterraneensis Marseille-Q2068 sp. nov.</title>
        <authorList>
            <person name="Boxberger M."/>
        </authorList>
    </citation>
    <scope>NUCLEOTIDE SEQUENCE [LARGE SCALE GENOMIC DNA]</scope>
    <source>
        <strain evidence="2 3">Marseille-Q2068</strain>
    </source>
</reference>
<dbReference type="EMBL" id="JACDXJ010000001">
    <property type="protein sequence ID" value="MBA1157684.1"/>
    <property type="molecule type" value="Genomic_DNA"/>
</dbReference>
<sequence>MNRVWTEEELEILRRDREAKVPVPVTAAKLGRPVPATYARARLIGTLVQPHQTWDEASVARLRELVSADPPLTDKLIAAELDRTVTQIRWKMQDLGLIGVRDLSKLAKITAAGMARPKPPQAQSLKPATTRPAAQRPVRSPAPERIVPVARTEIPAPSAASAARTVLPSIDVQAAIVQAIRTVEASLAEHLKTIVAETEAGMIRAARAAIAEKGRIDQRLVIRVKRSAEAAARRDAEARKAQAEAKQRQMEAWKAEAEAKRQVAEAARHAREEAARRVHEEKARAEKARQEKAREEKALREKAQPAAPKPVQKPKEPEKKAVLSSVQGVSQVAPLRPAPQPVAPTVPKIVVTEAPAAPRAEEPETAGGQTSGRGGWKSVRRDPARALAQAKAKAKPANRADAIDLAQAAQAAIERFIAERGVTKSESSGIQSVVSRLQARGYIVVRDETGWTIDQRHRVGSESELFAFAEARGITLSAAA</sequence>
<dbReference type="RefSeq" id="WP_181053138.1">
    <property type="nucleotide sequence ID" value="NZ_JACDXJ010000001.1"/>
</dbReference>
<accession>A0A838BPL6</accession>
<keyword evidence="3" id="KW-1185">Reference proteome</keyword>
<gene>
    <name evidence="2" type="ORF">H0S73_16350</name>
</gene>
<dbReference type="Proteomes" id="UP000572984">
    <property type="component" value="Unassembled WGS sequence"/>
</dbReference>
<feature type="compositionally biased region" description="Basic and acidic residues" evidence="1">
    <location>
        <begin position="231"/>
        <end position="303"/>
    </location>
</feature>
<feature type="region of interest" description="Disordered" evidence="1">
    <location>
        <begin position="231"/>
        <end position="320"/>
    </location>
</feature>
<protein>
    <submittedName>
        <fullName evidence="2">Uncharacterized protein</fullName>
    </submittedName>
</protein>
<name>A0A838BPL6_9HYPH</name>
<organism evidence="2 3">
    <name type="scientific">Microvirga mediterraneensis</name>
    <dbReference type="NCBI Taxonomy" id="2754695"/>
    <lineage>
        <taxon>Bacteria</taxon>
        <taxon>Pseudomonadati</taxon>
        <taxon>Pseudomonadota</taxon>
        <taxon>Alphaproteobacteria</taxon>
        <taxon>Hyphomicrobiales</taxon>
        <taxon>Methylobacteriaceae</taxon>
        <taxon>Microvirga</taxon>
    </lineage>
</organism>
<evidence type="ECO:0000313" key="3">
    <source>
        <dbReference type="Proteomes" id="UP000572984"/>
    </source>
</evidence>